<dbReference type="OrthoDB" id="36913at2"/>
<keyword evidence="1" id="KW-0812">Transmembrane</keyword>
<sequence>MQSSTRILRKIHFFLLIVMLIQTFTFGVNIEKVYVGIKYSFRNFRTDGTVILVDPFSRNMVVYNLELKQIVTAYSSIGSYVMNVYQSENDYIIVDRTSPKISKITLYGNLIKSVSFQKRIQSSLLQDNVLYILLEGGELYSFDKDLNTIGTYKFSGSPAYIFSWNGKIFATYLWNENYDIEFVNEKPQKIGLTTPSILVGDILIDTRDGQLYNLKTGKITKISKYISSAYYDGEKYYITSMAGLSLTIVQNDSVQNSFKVPYTPTFVKKVGEYIVILSAPYNKVMVTKDGKEINVFDTGDYPFEVFTLKDSQSAFSVYCSDSGEFYYYTF</sequence>
<protein>
    <submittedName>
        <fullName evidence="2">Uncharacterized protein</fullName>
    </submittedName>
</protein>
<organism evidence="2 3">
    <name type="scientific">Fervidobacterium nodosum (strain ATCC 35602 / DSM 5306 / Rt17-B1)</name>
    <dbReference type="NCBI Taxonomy" id="381764"/>
    <lineage>
        <taxon>Bacteria</taxon>
        <taxon>Thermotogati</taxon>
        <taxon>Thermotogota</taxon>
        <taxon>Thermotogae</taxon>
        <taxon>Thermotogales</taxon>
        <taxon>Fervidobacteriaceae</taxon>
        <taxon>Fervidobacterium</taxon>
    </lineage>
</organism>
<keyword evidence="1" id="KW-0472">Membrane</keyword>
<evidence type="ECO:0000256" key="1">
    <source>
        <dbReference type="SAM" id="Phobius"/>
    </source>
</evidence>
<keyword evidence="1" id="KW-1133">Transmembrane helix</keyword>
<dbReference type="SUPFAM" id="SSF69322">
    <property type="entry name" value="Tricorn protease domain 2"/>
    <property type="match status" value="1"/>
</dbReference>
<reference evidence="2 3" key="1">
    <citation type="submission" date="2007-07" db="EMBL/GenBank/DDBJ databases">
        <title>Complete sequence of Fervidobacterium nodosum Rt17-B1.</title>
        <authorList>
            <consortium name="US DOE Joint Genome Institute"/>
            <person name="Copeland A."/>
            <person name="Lucas S."/>
            <person name="Lapidus A."/>
            <person name="Barry K."/>
            <person name="Glavina del Rio T."/>
            <person name="Dalin E."/>
            <person name="Tice H."/>
            <person name="Pitluck S."/>
            <person name="Saunders E."/>
            <person name="Brettin T."/>
            <person name="Bruce D."/>
            <person name="Detter J.C."/>
            <person name="Han C."/>
            <person name="Schmutz J."/>
            <person name="Larimer F."/>
            <person name="Land M."/>
            <person name="Hauser L."/>
            <person name="Kyrpides N."/>
            <person name="Mikhailova N."/>
            <person name="Nelson K."/>
            <person name="Gogarten J.P."/>
            <person name="Noll K."/>
            <person name="Richardson P."/>
        </authorList>
    </citation>
    <scope>NUCLEOTIDE SEQUENCE [LARGE SCALE GENOMIC DNA]</scope>
    <source>
        <strain evidence="3">ATCC 35602 / DSM 5306 / Rt17-B1</strain>
    </source>
</reference>
<dbReference type="RefSeq" id="WP_011994614.1">
    <property type="nucleotide sequence ID" value="NC_009718.1"/>
</dbReference>
<dbReference type="AlphaFoldDB" id="A7HN26"/>
<gene>
    <name evidence="2" type="ordered locus">Fnod_1466</name>
</gene>
<dbReference type="Proteomes" id="UP000002415">
    <property type="component" value="Chromosome"/>
</dbReference>
<proteinExistence type="predicted"/>
<dbReference type="eggNOG" id="ENOG5033NMZ">
    <property type="taxonomic scope" value="Bacteria"/>
</dbReference>
<reference evidence="2 3" key="2">
    <citation type="journal article" date="2009" name="Proc. Natl. Acad. Sci. U.S.A.">
        <title>On the chimeric nature, thermophilic origin, and phylogenetic placement of the Thermotogales.</title>
        <authorList>
            <person name="Zhaxybayeva O."/>
            <person name="Swithers K.S."/>
            <person name="Lapierre P."/>
            <person name="Fournier G.P."/>
            <person name="Bickhart D.M."/>
            <person name="DeBoy R.T."/>
            <person name="Nelson K.E."/>
            <person name="Nesbo C.L."/>
            <person name="Doolittle W.F."/>
            <person name="Gogarten J.P."/>
            <person name="Noll K.M."/>
        </authorList>
    </citation>
    <scope>NUCLEOTIDE SEQUENCE [LARGE SCALE GENOMIC DNA]</scope>
    <source>
        <strain evidence="3">ATCC 35602 / DSM 5306 / Rt17-B1</strain>
    </source>
</reference>
<dbReference type="STRING" id="381764.Fnod_1466"/>
<keyword evidence="3" id="KW-1185">Reference proteome</keyword>
<evidence type="ECO:0000313" key="2">
    <source>
        <dbReference type="EMBL" id="ABS61309.1"/>
    </source>
</evidence>
<dbReference type="EMBL" id="CP000771">
    <property type="protein sequence ID" value="ABS61309.1"/>
    <property type="molecule type" value="Genomic_DNA"/>
</dbReference>
<evidence type="ECO:0000313" key="3">
    <source>
        <dbReference type="Proteomes" id="UP000002415"/>
    </source>
</evidence>
<dbReference type="HOGENOM" id="CLU_811173_0_0_0"/>
<name>A7HN26_FERNB</name>
<dbReference type="KEGG" id="fno:Fnod_1466"/>
<accession>A7HN26</accession>
<feature type="transmembrane region" description="Helical" evidence="1">
    <location>
        <begin position="12"/>
        <end position="30"/>
    </location>
</feature>